<keyword evidence="1" id="KW-0732">Signal</keyword>
<protein>
    <submittedName>
        <fullName evidence="2">Uncharacterized protein</fullName>
    </submittedName>
</protein>
<keyword evidence="3" id="KW-1185">Reference proteome</keyword>
<evidence type="ECO:0000313" key="2">
    <source>
        <dbReference type="EMBL" id="KAH7091520.1"/>
    </source>
</evidence>
<comment type="caution">
    <text evidence="2">The sequence shown here is derived from an EMBL/GenBank/DDBJ whole genome shotgun (WGS) entry which is preliminary data.</text>
</comment>
<dbReference type="Proteomes" id="UP000813461">
    <property type="component" value="Unassembled WGS sequence"/>
</dbReference>
<accession>A0A8K0W215</accession>
<dbReference type="EMBL" id="JAGMVJ010000004">
    <property type="protein sequence ID" value="KAH7091520.1"/>
    <property type="molecule type" value="Genomic_DNA"/>
</dbReference>
<evidence type="ECO:0000256" key="1">
    <source>
        <dbReference type="SAM" id="SignalP"/>
    </source>
</evidence>
<evidence type="ECO:0000313" key="3">
    <source>
        <dbReference type="Proteomes" id="UP000813461"/>
    </source>
</evidence>
<dbReference type="AlphaFoldDB" id="A0A8K0W215"/>
<dbReference type="OrthoDB" id="10506566at2759"/>
<feature type="chain" id="PRO_5035470691" evidence="1">
    <location>
        <begin position="19"/>
        <end position="400"/>
    </location>
</feature>
<reference evidence="2" key="1">
    <citation type="journal article" date="2021" name="Nat. Commun.">
        <title>Genetic determinants of endophytism in the Arabidopsis root mycobiome.</title>
        <authorList>
            <person name="Mesny F."/>
            <person name="Miyauchi S."/>
            <person name="Thiergart T."/>
            <person name="Pickel B."/>
            <person name="Atanasova L."/>
            <person name="Karlsson M."/>
            <person name="Huettel B."/>
            <person name="Barry K.W."/>
            <person name="Haridas S."/>
            <person name="Chen C."/>
            <person name="Bauer D."/>
            <person name="Andreopoulos W."/>
            <person name="Pangilinan J."/>
            <person name="LaButti K."/>
            <person name="Riley R."/>
            <person name="Lipzen A."/>
            <person name="Clum A."/>
            <person name="Drula E."/>
            <person name="Henrissat B."/>
            <person name="Kohler A."/>
            <person name="Grigoriev I.V."/>
            <person name="Martin F.M."/>
            <person name="Hacquard S."/>
        </authorList>
    </citation>
    <scope>NUCLEOTIDE SEQUENCE</scope>
    <source>
        <strain evidence="2">MPI-SDFR-AT-0120</strain>
    </source>
</reference>
<sequence>MKLILIVKLSALFILTTAEILLICASSNLYISQPGIESKGVPLWDPSPQLGGDPIADPNDPTLSADAWWDKAVCRGNKSILAMTLSREEAAKHVTLVDRPWVGDDLEAKLTSWGYKDDAQTRDLDMSCDFERTRQYTLQEALNYFGISNQKSWGEGGANKCFHLIHCDGENVMRGKDNKLPPLIDQRYKVGEKTYQVTDAHFKIGVDTMDGAMYFMDRDSPATAARDLWKRDPRIDELPDFRSSSDIACILWKRQTKEQKWDVKAIKRFFSCKILNKETGRIMARAIREWTPPGGKKPTGFQPYFLVQYKLELGNKYIPNVTIFCDDDIEGMILYVHMLFWVEDVPPKDFQPPPESKKPEAGRLIAKILVKITASSDGVKRSMEGNTGVRNHLFELKAKL</sequence>
<organism evidence="2 3">
    <name type="scientific">Paraphoma chrysanthemicola</name>
    <dbReference type="NCBI Taxonomy" id="798071"/>
    <lineage>
        <taxon>Eukaryota</taxon>
        <taxon>Fungi</taxon>
        <taxon>Dikarya</taxon>
        <taxon>Ascomycota</taxon>
        <taxon>Pezizomycotina</taxon>
        <taxon>Dothideomycetes</taxon>
        <taxon>Pleosporomycetidae</taxon>
        <taxon>Pleosporales</taxon>
        <taxon>Pleosporineae</taxon>
        <taxon>Phaeosphaeriaceae</taxon>
        <taxon>Paraphoma</taxon>
    </lineage>
</organism>
<feature type="signal peptide" evidence="1">
    <location>
        <begin position="1"/>
        <end position="18"/>
    </location>
</feature>
<name>A0A8K0W215_9PLEO</name>
<gene>
    <name evidence="2" type="ORF">FB567DRAFT_546239</name>
</gene>
<proteinExistence type="predicted"/>